<feature type="region of interest" description="Disordered" evidence="8">
    <location>
        <begin position="268"/>
        <end position="425"/>
    </location>
</feature>
<dbReference type="GO" id="GO:0004144">
    <property type="term" value="F:diacylglycerol O-acyltransferase activity"/>
    <property type="evidence" value="ECO:0007669"/>
    <property type="project" value="UniProtKB-EC"/>
</dbReference>
<feature type="compositionally biased region" description="Polar residues" evidence="8">
    <location>
        <begin position="42"/>
        <end position="56"/>
    </location>
</feature>
<evidence type="ECO:0000259" key="11">
    <source>
        <dbReference type="Pfam" id="PF06974"/>
    </source>
</evidence>
<feature type="compositionally biased region" description="Basic and acidic residues" evidence="8">
    <location>
        <begin position="143"/>
        <end position="164"/>
    </location>
</feature>
<feature type="compositionally biased region" description="Basic and acidic residues" evidence="8">
    <location>
        <begin position="293"/>
        <end position="330"/>
    </location>
</feature>
<organism evidence="12 18">
    <name type="scientific">Biomphalaria glabrata</name>
    <name type="common">Bloodfluke planorb</name>
    <name type="synonym">Freshwater snail</name>
    <dbReference type="NCBI Taxonomy" id="6526"/>
    <lineage>
        <taxon>Eukaryota</taxon>
        <taxon>Metazoa</taxon>
        <taxon>Spiralia</taxon>
        <taxon>Lophotrochozoa</taxon>
        <taxon>Mollusca</taxon>
        <taxon>Gastropoda</taxon>
        <taxon>Heterobranchia</taxon>
        <taxon>Euthyneura</taxon>
        <taxon>Panpulmonata</taxon>
        <taxon>Hygrophila</taxon>
        <taxon>Lymnaeoidea</taxon>
        <taxon>Planorbidae</taxon>
        <taxon>Biomphalaria</taxon>
    </lineage>
</organism>
<feature type="region of interest" description="Disordered" evidence="8">
    <location>
        <begin position="458"/>
        <end position="539"/>
    </location>
</feature>
<comment type="pathway">
    <text evidence="1">Glycerolipid metabolism; triacylglycerol biosynthesis.</text>
</comment>
<keyword evidence="9" id="KW-0812">Transmembrane</keyword>
<evidence type="ECO:0000313" key="13">
    <source>
        <dbReference type="RefSeq" id="XP_055888185.1"/>
    </source>
</evidence>
<evidence type="ECO:0000313" key="17">
    <source>
        <dbReference type="RefSeq" id="XP_055888189.1"/>
    </source>
</evidence>
<feature type="domain" description="O-acyltransferase WSD1 C-terminal" evidence="11">
    <location>
        <begin position="967"/>
        <end position="1108"/>
    </location>
</feature>
<feature type="compositionally biased region" description="Basic residues" evidence="8">
    <location>
        <begin position="175"/>
        <end position="187"/>
    </location>
</feature>
<feature type="compositionally biased region" description="Basic and acidic residues" evidence="8">
    <location>
        <begin position="104"/>
        <end position="115"/>
    </location>
</feature>
<comment type="catalytic activity">
    <reaction evidence="6">
        <text>a long chain fatty alcohol + a fatty acyl-CoA = a long-chain alcohol wax ester + CoA</text>
        <dbReference type="Rhea" id="RHEA:38443"/>
        <dbReference type="ChEBI" id="CHEBI:17135"/>
        <dbReference type="ChEBI" id="CHEBI:57287"/>
        <dbReference type="ChEBI" id="CHEBI:77636"/>
        <dbReference type="ChEBI" id="CHEBI:235323"/>
        <dbReference type="EC" id="2.3.1.75"/>
    </reaction>
</comment>
<feature type="compositionally biased region" description="Polar residues" evidence="8">
    <location>
        <begin position="492"/>
        <end position="515"/>
    </location>
</feature>
<dbReference type="GO" id="GO:0019432">
    <property type="term" value="P:triglyceride biosynthetic process"/>
    <property type="evidence" value="ECO:0007669"/>
    <property type="project" value="TreeGrafter"/>
</dbReference>
<feature type="region of interest" description="Disordered" evidence="8">
    <location>
        <begin position="1198"/>
        <end position="1273"/>
    </location>
</feature>
<evidence type="ECO:0000256" key="6">
    <source>
        <dbReference type="ARBA" id="ARBA00047604"/>
    </source>
</evidence>
<proteinExistence type="inferred from homology"/>
<keyword evidence="3" id="KW-0808">Transferase</keyword>
<evidence type="ECO:0000259" key="10">
    <source>
        <dbReference type="Pfam" id="PF03007"/>
    </source>
</evidence>
<evidence type="ECO:0000313" key="15">
    <source>
        <dbReference type="RefSeq" id="XP_055888187.1"/>
    </source>
</evidence>
<keyword evidence="12" id="KW-1185">Reference proteome</keyword>
<feature type="compositionally biased region" description="Low complexity" evidence="8">
    <location>
        <begin position="1237"/>
        <end position="1251"/>
    </location>
</feature>
<dbReference type="RefSeq" id="XP_055888190.1">
    <property type="nucleotide sequence ID" value="XM_056032215.1"/>
</dbReference>
<sequence length="1326" mass="147724">MDSAHGRAGRQPNSSAQNRRNPDLDHSSAKDGKSKTGAPIGGSSTPTKSPTAQLSLFPSDAGPGLGDVVSKLKQQQQKTGSTTHLKQPQQRAGSASPKPQRSNDTADKSKGDVAKRTKHSQSKETANTSKSSKTTKEAVTAKSKNDKKSSSSSKDKLAPDKLPKDTLTVESARVHTPKHKRRAKSATRSKAADANDLLVPLVDNEQPGQENRGPVPVIRLSREDSHKQSQALAQAKESSPKFKRRLSAISQAKIAFEKIAMAVTEAEAVTITEKSSSSEVKGGKDRKARSKSAPREIQTERAKKKTESEQNKQKKIDNDKDIQYSKEEKISSTSMHQQKQSHTKSEDRDSSGRLQGELSIEGISSSPTRMSVTVEHKPSTNPLKLLQSITRPSSLNTSLVQHSSTPSRPRKKFSRGHIDQDPLDVDYEVLDDRVASIEPRSSLAGLDSRKSVPYLDSNRSAEEPLLPKNHKDSLPKHNRSARESDYIHMDSKTQSTPYTQTFPRTKQQETSSMFPISNMYGPVTADHGRPKKFSSSVSTDRLRNYSSNQLSTPDSAYSPLFKVPSSSSFTSSDARSEVCLDLPDIADPHVSDLHLREVERDLKIKLGFPNAPYRRIVHNTDWSIFWAVSSAIVFVLLSFLLMWPLIVVILVVLPCVVLCKRMCSMLCCCGQRIWGRCCVCVCHTHLTSSELMWLGRGTGAGHSVAQSLLVLQKGLDTDRIRNLIDSRLLSVENRHGHKLYPRFTQKVVSFCCGQAWVTDKQFMVAKHIYNMPGYIETLEDLQQFVSKMATQPLTLEQPLWEIQVLHNFREPRDTVLLFRMHLCLTDGVSIIQVLENALADTQKMSSRKSTFSTEAANTSPFKVLFSGPVTFLSRYLFGGNDLNLLHGQHVHPSGEMVVAWSEPFSLSAAMRVKQVARCSLTELLLSITAGNIRSYLQVSGITHPFDVKCAVPVDFQSMDGGAVDMENKYSMVIIQLPTNTEGTIPRLWETKYKMSKFKSSAEAAIVNGARWLTYCLLPVSIFQELWREIYSKCTLLIANLAGPTSVLKLDSREVKCMMYWVPPLDKVPLTVSFITYADQMRMAVIADRSVIPNPDLLTRDFNFKLETLSKLLAHRRIPGENSAANRHENIHLLSSFTLDDLTAEQIQLEMSLVQQELHEMKLQLEAGSSHHISRNDTELMTRIEALKERSRELMMHLRKKKSEEPDGGLCLTTEEDDLESETGGPDKHQKPFRRRTQSMSSKMSTTSVSSTHRPLSTASTSNLPSPVHSTLPSWPEGDLMDDIEVGLRSKHMYVQAQRAAGKIGKDLSSPVYNYSDIKGRYHSVMS</sequence>
<feature type="compositionally biased region" description="Polar residues" evidence="8">
    <location>
        <begin position="1252"/>
        <end position="1272"/>
    </location>
</feature>
<evidence type="ECO:0000256" key="8">
    <source>
        <dbReference type="SAM" id="MobiDB-lite"/>
    </source>
</evidence>
<dbReference type="InterPro" id="IPR004255">
    <property type="entry name" value="O-acyltransferase_WSD1_N"/>
</dbReference>
<dbReference type="RefSeq" id="XP_055888185.1">
    <property type="nucleotide sequence ID" value="XM_056032210.1"/>
</dbReference>
<dbReference type="RefSeq" id="XP_055888188.1">
    <property type="nucleotide sequence ID" value="XM_056032213.1"/>
</dbReference>
<evidence type="ECO:0000256" key="1">
    <source>
        <dbReference type="ARBA" id="ARBA00004771"/>
    </source>
</evidence>
<keyword evidence="4" id="KW-0012">Acyltransferase</keyword>
<dbReference type="PANTHER" id="PTHR31650:SF1">
    <property type="entry name" value="WAX ESTER SYNTHASE_DIACYLGLYCEROL ACYLTRANSFERASE 4-RELATED"/>
    <property type="match status" value="1"/>
</dbReference>
<dbReference type="OMA" id="ICLCHTH"/>
<dbReference type="RefSeq" id="XP_055888186.1">
    <property type="nucleotide sequence ID" value="XM_056032211.1"/>
</dbReference>
<comment type="similarity">
    <text evidence="5">In the N-terminal section; belongs to the long-chain O-acyltransferase family.</text>
</comment>
<evidence type="ECO:0000256" key="2">
    <source>
        <dbReference type="ARBA" id="ARBA00005189"/>
    </source>
</evidence>
<evidence type="ECO:0000313" key="16">
    <source>
        <dbReference type="RefSeq" id="XP_055888188.1"/>
    </source>
</evidence>
<feature type="region of interest" description="Disordered" evidence="8">
    <location>
        <begin position="1"/>
        <end position="243"/>
    </location>
</feature>
<dbReference type="GO" id="GO:0005886">
    <property type="term" value="C:plasma membrane"/>
    <property type="evidence" value="ECO:0007669"/>
    <property type="project" value="TreeGrafter"/>
</dbReference>
<feature type="domain" description="O-acyltransferase WSD1-like N-terminal" evidence="10">
    <location>
        <begin position="740"/>
        <end position="853"/>
    </location>
</feature>
<evidence type="ECO:0000256" key="7">
    <source>
        <dbReference type="ARBA" id="ARBA00048109"/>
    </source>
</evidence>
<keyword evidence="9" id="KW-0472">Membrane</keyword>
<evidence type="ECO:0000256" key="9">
    <source>
        <dbReference type="SAM" id="Phobius"/>
    </source>
</evidence>
<keyword evidence="9" id="KW-1133">Transmembrane helix</keyword>
<evidence type="ECO:0000313" key="14">
    <source>
        <dbReference type="RefSeq" id="XP_055888186.1"/>
    </source>
</evidence>
<dbReference type="Pfam" id="PF03007">
    <property type="entry name" value="WS_DGAT_cat"/>
    <property type="match status" value="1"/>
</dbReference>
<feature type="compositionally biased region" description="Low complexity" evidence="8">
    <location>
        <begin position="123"/>
        <end position="142"/>
    </location>
</feature>
<feature type="compositionally biased region" description="Polar residues" evidence="8">
    <location>
        <begin position="331"/>
        <end position="340"/>
    </location>
</feature>
<accession>A0A9W3AM15</accession>
<feature type="transmembrane region" description="Helical" evidence="9">
    <location>
        <begin position="624"/>
        <end position="653"/>
    </location>
</feature>
<dbReference type="InterPro" id="IPR009721">
    <property type="entry name" value="O-acyltransferase_WSD1_C"/>
</dbReference>
<evidence type="ECO:0000256" key="4">
    <source>
        <dbReference type="ARBA" id="ARBA00023315"/>
    </source>
</evidence>
<dbReference type="RefSeq" id="XP_055888189.1">
    <property type="nucleotide sequence ID" value="XM_056032214.1"/>
</dbReference>
<feature type="compositionally biased region" description="Polar residues" evidence="8">
    <location>
        <begin position="72"/>
        <end position="103"/>
    </location>
</feature>
<dbReference type="RefSeq" id="XP_055888187.1">
    <property type="nucleotide sequence ID" value="XM_056032212.1"/>
</dbReference>
<dbReference type="Proteomes" id="UP001165740">
    <property type="component" value="Chromosome 6"/>
</dbReference>
<evidence type="ECO:0000256" key="5">
    <source>
        <dbReference type="ARBA" id="ARBA00024360"/>
    </source>
</evidence>
<dbReference type="OrthoDB" id="619536at2759"/>
<dbReference type="InterPro" id="IPR045034">
    <property type="entry name" value="O-acyltransferase_WSD1-like"/>
</dbReference>
<evidence type="ECO:0000256" key="3">
    <source>
        <dbReference type="ARBA" id="ARBA00022679"/>
    </source>
</evidence>
<evidence type="ECO:0000313" key="18">
    <source>
        <dbReference type="RefSeq" id="XP_055888190.1"/>
    </source>
</evidence>
<feature type="compositionally biased region" description="Basic and acidic residues" evidence="8">
    <location>
        <begin position="20"/>
        <end position="34"/>
    </location>
</feature>
<feature type="compositionally biased region" description="Basic and acidic residues" evidence="8">
    <location>
        <begin position="469"/>
        <end position="491"/>
    </location>
</feature>
<dbReference type="GO" id="GO:0047196">
    <property type="term" value="F:long-chain-alcohol O-fatty-acyltransferase activity"/>
    <property type="evidence" value="ECO:0007669"/>
    <property type="project" value="UniProtKB-EC"/>
</dbReference>
<dbReference type="PANTHER" id="PTHR31650">
    <property type="entry name" value="O-ACYLTRANSFERASE (WSD1-LIKE) FAMILY PROTEIN"/>
    <property type="match status" value="1"/>
</dbReference>
<name>A0A9W3AM15_BIOGL</name>
<reference evidence="13 14" key="1">
    <citation type="submission" date="2025-04" db="UniProtKB">
        <authorList>
            <consortium name="RefSeq"/>
        </authorList>
    </citation>
    <scope>IDENTIFICATION</scope>
</reference>
<feature type="compositionally biased region" description="Polar residues" evidence="8">
    <location>
        <begin position="362"/>
        <end position="371"/>
    </location>
</feature>
<protein>
    <submittedName>
        <fullName evidence="13 14">Uncharacterized protein LOC106060553</fullName>
    </submittedName>
</protein>
<dbReference type="Pfam" id="PF06974">
    <property type="entry name" value="WS_DGAT_C"/>
    <property type="match status" value="1"/>
</dbReference>
<evidence type="ECO:0000313" key="12">
    <source>
        <dbReference type="Proteomes" id="UP001165740"/>
    </source>
</evidence>
<gene>
    <name evidence="13 14 15 16 17 18" type="primary">LOC106060553</name>
</gene>
<comment type="catalytic activity">
    <reaction evidence="7">
        <text>an acyl-CoA + a 1,2-diacyl-sn-glycerol = a triacyl-sn-glycerol + CoA</text>
        <dbReference type="Rhea" id="RHEA:10868"/>
        <dbReference type="ChEBI" id="CHEBI:17815"/>
        <dbReference type="ChEBI" id="CHEBI:57287"/>
        <dbReference type="ChEBI" id="CHEBI:58342"/>
        <dbReference type="ChEBI" id="CHEBI:64615"/>
        <dbReference type="EC" id="2.3.1.20"/>
    </reaction>
</comment>
<feature type="compositionally biased region" description="Polar residues" evidence="8">
    <location>
        <begin position="379"/>
        <end position="407"/>
    </location>
</feature>
<comment type="pathway">
    <text evidence="2">Lipid metabolism.</text>
</comment>
<dbReference type="GeneID" id="106060553"/>